<proteinExistence type="predicted"/>
<keyword evidence="3" id="KW-1185">Reference proteome</keyword>
<dbReference type="STRING" id="388408.LAX5112_00236"/>
<gene>
    <name evidence="2" type="ORF">LAX5112_00236</name>
</gene>
<protein>
    <submittedName>
        <fullName evidence="2">Uncharacterized protein</fullName>
    </submittedName>
</protein>
<organism evidence="2 3">
    <name type="scientific">Roseibium alexandrii</name>
    <dbReference type="NCBI Taxonomy" id="388408"/>
    <lineage>
        <taxon>Bacteria</taxon>
        <taxon>Pseudomonadati</taxon>
        <taxon>Pseudomonadota</taxon>
        <taxon>Alphaproteobacteria</taxon>
        <taxon>Hyphomicrobiales</taxon>
        <taxon>Stappiaceae</taxon>
        <taxon>Roseibium</taxon>
    </lineage>
</organism>
<dbReference type="EMBL" id="CXWD01000001">
    <property type="protein sequence ID" value="CTQ64262.1"/>
    <property type="molecule type" value="Genomic_DNA"/>
</dbReference>
<evidence type="ECO:0000256" key="1">
    <source>
        <dbReference type="SAM" id="SignalP"/>
    </source>
</evidence>
<sequence length="156" mass="17535">MIQKTVMAAALALACTATTQTYADQLEPGDTYIISRDGHRIFRGSHQIYNRMAEGLVEVTYCQRSYWVRYATVAWTQIEVDRGYELRVEYNRGKGWRPICANPEEQVTLADLGINEDPRLIIQEDGPLVNPISRFAAISKSFGSGDKAKGSYHATE</sequence>
<evidence type="ECO:0000313" key="2">
    <source>
        <dbReference type="EMBL" id="CTQ64262.1"/>
    </source>
</evidence>
<dbReference type="AlphaFoldDB" id="A0A0M6ZPT9"/>
<dbReference type="PROSITE" id="PS51257">
    <property type="entry name" value="PROKAR_LIPOPROTEIN"/>
    <property type="match status" value="1"/>
</dbReference>
<evidence type="ECO:0000313" key="3">
    <source>
        <dbReference type="Proteomes" id="UP000053235"/>
    </source>
</evidence>
<accession>A0A0M6ZPT9</accession>
<feature type="chain" id="PRO_5005808885" evidence="1">
    <location>
        <begin position="24"/>
        <end position="156"/>
    </location>
</feature>
<name>A0A0M6ZPT9_9HYPH</name>
<dbReference type="Proteomes" id="UP000053235">
    <property type="component" value="Unassembled WGS sequence"/>
</dbReference>
<reference evidence="3" key="1">
    <citation type="submission" date="2015-07" db="EMBL/GenBank/DDBJ databases">
        <authorList>
            <person name="Rodrigo-Torres Lidia"/>
            <person name="Arahal R.David."/>
        </authorList>
    </citation>
    <scope>NUCLEOTIDE SEQUENCE [LARGE SCALE GENOMIC DNA]</scope>
    <source>
        <strain evidence="3">CECT 5112</strain>
    </source>
</reference>
<keyword evidence="1" id="KW-0732">Signal</keyword>
<feature type="signal peptide" evidence="1">
    <location>
        <begin position="1"/>
        <end position="23"/>
    </location>
</feature>